<dbReference type="AlphaFoldDB" id="A0A9N9QSB0"/>
<feature type="compositionally biased region" description="Low complexity" evidence="1">
    <location>
        <begin position="812"/>
        <end position="821"/>
    </location>
</feature>
<proteinExistence type="predicted"/>
<name>A0A9N9QSB0_9CUCU</name>
<accession>A0A9N9QSB0</accession>
<keyword evidence="3" id="KW-1185">Reference proteome</keyword>
<sequence length="1145" mass="130915">MVSKRHLRRLVNMEVEKELAKSRSSFCTRKIAPDDSCGEPISEELDGLCNHIENKTYLDTRIEESTTATTATSYPCIYPNYYLLPESESIQENQNDADTEFVKSVRGWFLKYRELLSQSAMNELLLILKPKCKTLPSDSRTFLSTPQSCQFPISVVSPGKYCHFGLKYMLQNILNTKNLLEFCEDGKTLSLSLSINIDGLPLSRSSTSQFWPILISIDNENLECPNPFPIGVYHGFKKPESALKYLQEFQIEFKQLENGFRFKNIEVKVQISKIICDAPAKSFILCVKGHTGYFSCTKCVQEGEYINGRVTFPDLSAVLRTDDDFKNKTCEDYHRGNSPFDELSVGLVSQVPLDYMHLVCLGVMKRLIIFWVKGNKSVRLPELKLKTVDENLITLKSSIPKEFCRLPRGLQEVDHFKATEFRQILLYTGPFVLKNNLSKIQYSHFMCLHVAIRILCSANLYITYNNYASQLLKYFIEKFAVIYGAEYVSHNVHGLLHLPSDCIKHGVLDNFSSFRFENYLYILKKIMKTSKHPLQQLCNRLKEKELNLIPFSKRSNKPIILHQEIAMYLPGYPNCTIFKRLQIGNFELSLHPKNNCVLLHNETFVFIDKIYTDNSTNEIFVSGTNAQNVNSYYESPCSSTIFNISIVTNISKKRQNYKICEIKGKCFHFQTVDGIEWSIVKFLCDDKISHVPSTWLSIHNLKESNIALCFWPRKNAGKKIIGRSIPDSESWDKLEVVILKQTDSYSEAREYIRLMSEGESAPETNKPLGKGHRKAKKRPFLFNDSDDSESDVTGVITPPPTIESPKIRKVNNSEPNNNSTNKKIESFSSQKANKSFDSQTSTTIIRTVSTEMASNVITSLTSVSAINKENNNNHSLVPSAAPSHCSCNCQESPLIKSILSNTVAIRTMLERLTSDETMRKNDDIITDFDLVPKKPFSKFKKLKEFDEKLKTDKSVERQNETALFLLGGSSYKELIRRGLKKIFTDKLATKCSWTGRKNNFPLHNLKILDVLKIATRKKFGSTTDAEFQAEVGLWFRQGKLRFERSLAAVNKENQNRVHRGKWKYGASGTQAYSVEDIYCKVAPSVAYRPILFMFLYSSMVSYAGSHSLEYYMVRNYVRKKPPPKYSKETLKVAIEEVQNQINDGV</sequence>
<dbReference type="OrthoDB" id="6576929at2759"/>
<reference evidence="2" key="1">
    <citation type="submission" date="2022-01" db="EMBL/GenBank/DDBJ databases">
        <authorList>
            <person name="King R."/>
        </authorList>
    </citation>
    <scope>NUCLEOTIDE SEQUENCE</scope>
</reference>
<gene>
    <name evidence="2" type="ORF">CEUTPL_LOCUS13757</name>
</gene>
<feature type="compositionally biased region" description="Polar residues" evidence="1">
    <location>
        <begin position="826"/>
        <end position="840"/>
    </location>
</feature>
<protein>
    <recommendedName>
        <fullName evidence="4">DUF4806 domain-containing protein</fullName>
    </recommendedName>
</protein>
<dbReference type="Proteomes" id="UP001152799">
    <property type="component" value="Chromosome 9"/>
</dbReference>
<dbReference type="EMBL" id="OU892285">
    <property type="protein sequence ID" value="CAG9773366.1"/>
    <property type="molecule type" value="Genomic_DNA"/>
</dbReference>
<evidence type="ECO:0000313" key="2">
    <source>
        <dbReference type="EMBL" id="CAG9773366.1"/>
    </source>
</evidence>
<evidence type="ECO:0008006" key="4">
    <source>
        <dbReference type="Google" id="ProtNLM"/>
    </source>
</evidence>
<organism evidence="2 3">
    <name type="scientific">Ceutorhynchus assimilis</name>
    <name type="common">cabbage seed weevil</name>
    <dbReference type="NCBI Taxonomy" id="467358"/>
    <lineage>
        <taxon>Eukaryota</taxon>
        <taxon>Metazoa</taxon>
        <taxon>Ecdysozoa</taxon>
        <taxon>Arthropoda</taxon>
        <taxon>Hexapoda</taxon>
        <taxon>Insecta</taxon>
        <taxon>Pterygota</taxon>
        <taxon>Neoptera</taxon>
        <taxon>Endopterygota</taxon>
        <taxon>Coleoptera</taxon>
        <taxon>Polyphaga</taxon>
        <taxon>Cucujiformia</taxon>
        <taxon>Curculionidae</taxon>
        <taxon>Ceutorhynchinae</taxon>
        <taxon>Ceutorhynchus</taxon>
    </lineage>
</organism>
<feature type="compositionally biased region" description="Basic residues" evidence="1">
    <location>
        <begin position="769"/>
        <end position="779"/>
    </location>
</feature>
<evidence type="ECO:0000256" key="1">
    <source>
        <dbReference type="SAM" id="MobiDB-lite"/>
    </source>
</evidence>
<evidence type="ECO:0000313" key="3">
    <source>
        <dbReference type="Proteomes" id="UP001152799"/>
    </source>
</evidence>
<feature type="region of interest" description="Disordered" evidence="1">
    <location>
        <begin position="756"/>
        <end position="840"/>
    </location>
</feature>
<dbReference type="PANTHER" id="PTHR33053">
    <property type="entry name" value="PROTEIN, PUTATIVE-RELATED"/>
    <property type="match status" value="1"/>
</dbReference>